<evidence type="ECO:0008006" key="6">
    <source>
        <dbReference type="Google" id="ProtNLM"/>
    </source>
</evidence>
<dbReference type="PROSITE" id="PS50188">
    <property type="entry name" value="B302_SPRY"/>
    <property type="match status" value="1"/>
</dbReference>
<feature type="domain" description="B30.2/SPRY" evidence="2">
    <location>
        <begin position="367"/>
        <end position="572"/>
    </location>
</feature>
<evidence type="ECO:0000256" key="1">
    <source>
        <dbReference type="SAM" id="MobiDB-lite"/>
    </source>
</evidence>
<dbReference type="InterPro" id="IPR044736">
    <property type="entry name" value="Gid1/RanBPM/SPLA_SPRY"/>
</dbReference>
<dbReference type="EMBL" id="JAWIZZ010000036">
    <property type="protein sequence ID" value="KAK5781331.1"/>
    <property type="molecule type" value="Genomic_DNA"/>
</dbReference>
<evidence type="ECO:0000259" key="2">
    <source>
        <dbReference type="PROSITE" id="PS50188"/>
    </source>
</evidence>
<feature type="compositionally biased region" description="Acidic residues" evidence="1">
    <location>
        <begin position="415"/>
        <end position="451"/>
    </location>
</feature>
<reference evidence="5" key="1">
    <citation type="submission" date="2023-07" db="EMBL/GenBank/DDBJ databases">
        <title>A draft genome of Kazachstania heterogenica Y-27499.</title>
        <authorList>
            <person name="Donic C."/>
            <person name="Kralova J.S."/>
            <person name="Fidel L."/>
            <person name="Ben-Dor S."/>
            <person name="Jung S."/>
        </authorList>
    </citation>
    <scope>NUCLEOTIDE SEQUENCE [LARGE SCALE GENOMIC DNA]</scope>
    <source>
        <strain evidence="5">Y27499</strain>
    </source>
</reference>
<comment type="caution">
    <text evidence="4">The sequence shown here is derived from an EMBL/GenBank/DDBJ whole genome shotgun (WGS) entry which is preliminary data.</text>
</comment>
<feature type="compositionally biased region" description="Low complexity" evidence="1">
    <location>
        <begin position="377"/>
        <end position="394"/>
    </location>
</feature>
<feature type="domain" description="CTLH" evidence="3">
    <location>
        <begin position="740"/>
        <end position="794"/>
    </location>
</feature>
<sequence>MTDFMNPIDKEYINSLFPAYLLKQPIGYDLLNCYYINKKLFQKLHEKRSLESTIQKDDIEDDATPNTAINNNKINLSGFHLMYKNGKNSDQLLSADLKKDIWSNLMSLGVLGTIPFDSVNDDYLIQIYQYFYPNDIRVTFNNNNNSIINNNRSINIPDSRNISSTSPEFITTDIYSTIGYTLPTRWLSQRNDRIIISNDQFSKLSINSNWERPLTIGSKATVSSFSYNRNRLRNTAINISGDNNNNNNNDSNKERRNRSLNSMSDYIMTWSNNTIPASKVAIFYYEIKIIDVSSTENGKNCNIIVGFKYSNYPNNNSNSNNNNPAMIGSTNFNNNNNCNIYEQLNPSFIVGSNTRSGHTIRNRNRERRRRRNRLRRNQSSGRRTSSTTIGSNTTPSGININRDTSVSGNNHGNENDTDDDINMSDNNNDDNDDNSEDDGNSGSDYNDDGDLDITTTAHHRNNSNIRASLEATNSFIISNSKQFHGIDDTFFGYHGFDGKAFSILESETFAKPFGINDVIGCGINYINGTIFFTKNGNFLGTAFSEFHDIDLVPAIALKAGNSIQTNFGLFEEFTFDILGYQNKWKQRAYDHIFNSVDVKHGYSIIPESGSDINSVDIDQGELLFLLGKDRRISEKDGSMYKIQPNYVPINKLNPEDESISPTLNCLINGYLIHEGLIDVAKGFLKDLKDEIETETELDQQSKTLCNTSNNNNNNFNIGIQRQILKYNEEQIFKEEKLLHIRQELKKLINSSEIDKCIEYIRTQIPGFLEFNIEALFELKLVRFLINIKKNSSNVENLIHEGQSLIEEFVYQNHEILSNSNIKINKELKEIFQSRINSAASLLAYNSPLIEAPEDLLMMLSREFIQDRLFLMLNSNILLYLNKTDECALENIVGYTRTMFSTMRQYHLEGDQSYSIDPDLNFQMPQEYEYLTKEKKNEVNTMEKNIESIKNSTCLETRYYKIINLDEDILSMN</sequence>
<dbReference type="InterPro" id="IPR001870">
    <property type="entry name" value="B30.2/SPRY"/>
</dbReference>
<dbReference type="PANTHER" id="PTHR23353">
    <property type="entry name" value="RAB-GAP/TBC-RELATED"/>
    <property type="match status" value="1"/>
</dbReference>
<protein>
    <recommendedName>
        <fullName evidence="6">B30.2/SPRY domain-containing protein</fullName>
    </recommendedName>
</protein>
<organism evidence="4 5">
    <name type="scientific">Arxiozyma heterogenica</name>
    <dbReference type="NCBI Taxonomy" id="278026"/>
    <lineage>
        <taxon>Eukaryota</taxon>
        <taxon>Fungi</taxon>
        <taxon>Dikarya</taxon>
        <taxon>Ascomycota</taxon>
        <taxon>Saccharomycotina</taxon>
        <taxon>Saccharomycetes</taxon>
        <taxon>Saccharomycetales</taxon>
        <taxon>Saccharomycetaceae</taxon>
        <taxon>Arxiozyma</taxon>
    </lineage>
</organism>
<dbReference type="AlphaFoldDB" id="A0AAN8A953"/>
<dbReference type="Gene3D" id="2.60.120.920">
    <property type="match status" value="1"/>
</dbReference>
<proteinExistence type="predicted"/>
<dbReference type="Proteomes" id="UP001306508">
    <property type="component" value="Unassembled WGS sequence"/>
</dbReference>
<dbReference type="InterPro" id="IPR006594">
    <property type="entry name" value="LisH"/>
</dbReference>
<accession>A0AAN8A953</accession>
<feature type="compositionally biased region" description="Low complexity" evidence="1">
    <location>
        <begin position="237"/>
        <end position="250"/>
    </location>
</feature>
<feature type="compositionally biased region" description="Polar residues" evidence="1">
    <location>
        <begin position="395"/>
        <end position="412"/>
    </location>
</feature>
<evidence type="ECO:0000313" key="4">
    <source>
        <dbReference type="EMBL" id="KAK5781331.1"/>
    </source>
</evidence>
<dbReference type="InterPro" id="IPR043136">
    <property type="entry name" value="B30.2/SPRY_sf"/>
</dbReference>
<dbReference type="InterPro" id="IPR053019">
    <property type="entry name" value="GATA_zinc_finger"/>
</dbReference>
<dbReference type="CDD" id="cd12885">
    <property type="entry name" value="SPRY_RanBP_like"/>
    <property type="match status" value="1"/>
</dbReference>
<dbReference type="PANTHER" id="PTHR23353:SF23">
    <property type="entry name" value="PROTEIN HAIRLESS"/>
    <property type="match status" value="1"/>
</dbReference>
<dbReference type="SMART" id="SM00449">
    <property type="entry name" value="SPRY"/>
    <property type="match status" value="1"/>
</dbReference>
<dbReference type="InterPro" id="IPR006595">
    <property type="entry name" value="CTLH_C"/>
</dbReference>
<feature type="region of interest" description="Disordered" evidence="1">
    <location>
        <begin position="349"/>
        <end position="456"/>
    </location>
</feature>
<dbReference type="PROSITE" id="PS50897">
    <property type="entry name" value="CTLH"/>
    <property type="match status" value="1"/>
</dbReference>
<keyword evidence="5" id="KW-1185">Reference proteome</keyword>
<dbReference type="InterPro" id="IPR003877">
    <property type="entry name" value="SPRY_dom"/>
</dbReference>
<evidence type="ECO:0000313" key="5">
    <source>
        <dbReference type="Proteomes" id="UP001306508"/>
    </source>
</evidence>
<dbReference type="PROSITE" id="PS50896">
    <property type="entry name" value="LISH"/>
    <property type="match status" value="1"/>
</dbReference>
<dbReference type="Pfam" id="PF00622">
    <property type="entry name" value="SPRY"/>
    <property type="match status" value="1"/>
</dbReference>
<feature type="compositionally biased region" description="Basic residues" evidence="1">
    <location>
        <begin position="358"/>
        <end position="376"/>
    </location>
</feature>
<dbReference type="SUPFAM" id="SSF49899">
    <property type="entry name" value="Concanavalin A-like lectins/glucanases"/>
    <property type="match status" value="1"/>
</dbReference>
<dbReference type="InterPro" id="IPR013320">
    <property type="entry name" value="ConA-like_dom_sf"/>
</dbReference>
<evidence type="ECO:0000259" key="3">
    <source>
        <dbReference type="PROSITE" id="PS50897"/>
    </source>
</evidence>
<feature type="region of interest" description="Disordered" evidence="1">
    <location>
        <begin position="237"/>
        <end position="257"/>
    </location>
</feature>
<name>A0AAN8A953_9SACH</name>
<gene>
    <name evidence="4" type="ORF">RI543_001172</name>
</gene>